<protein>
    <submittedName>
        <fullName evidence="1">Uncharacterized protein</fullName>
    </submittedName>
</protein>
<sequence length="388" mass="45133">MNRYQVLWIDDDAEKQDGFLDSAYLEGLDVNYYKTSKKGMEELVDKIEHYDAVILDAMVFNESEDENAALTGLFNSIKRINSLSDRKKIPYFIFSGYIDQDEHASAREMLADETIFMKSKDNAALFLAIKEEASKQPDTQIRHKYQRVFEVCTEKYIGENASIDLLSLFLNISHFNTENQFNTIRKIVEDIFIAFNKFQLLPNEFITPSIAINETSKFLSGKNHKGELFTERGYQHNEETHIPVQISTMLWNILSATQDGSHRSKIDLHTKSLNTPYLFQSILYQLLDVIVWFKLHVDSNPKKENWFKINYTKEETISNIKKGEVINFHAFKGFAFLEPEDGTENVFIPPHLVTNHSLKETAIITAEIEEYTDNRTQELRKRVKKLIE</sequence>
<dbReference type="Proteomes" id="UP000186953">
    <property type="component" value="Unassembled WGS sequence"/>
</dbReference>
<dbReference type="AlphaFoldDB" id="A0A1N6WSE0"/>
<dbReference type="Gene3D" id="3.40.50.2300">
    <property type="match status" value="1"/>
</dbReference>
<name>A0A1N6WSE0_9FLAO</name>
<reference evidence="2" key="1">
    <citation type="submission" date="2017-01" db="EMBL/GenBank/DDBJ databases">
        <authorList>
            <person name="Varghese N."/>
            <person name="Submissions S."/>
        </authorList>
    </citation>
    <scope>NUCLEOTIDE SEQUENCE [LARGE SCALE GENOMIC DNA]</scope>
    <source>
        <strain evidence="2">DSM 15366</strain>
    </source>
</reference>
<dbReference type="EMBL" id="FTMA01000004">
    <property type="protein sequence ID" value="SIQ92977.1"/>
    <property type="molecule type" value="Genomic_DNA"/>
</dbReference>
<dbReference type="STRING" id="228959.SAMN05421797_104202"/>
<organism evidence="1 2">
    <name type="scientific">Maribacter ulvicola</name>
    <dbReference type="NCBI Taxonomy" id="228959"/>
    <lineage>
        <taxon>Bacteria</taxon>
        <taxon>Pseudomonadati</taxon>
        <taxon>Bacteroidota</taxon>
        <taxon>Flavobacteriia</taxon>
        <taxon>Flavobacteriales</taxon>
        <taxon>Flavobacteriaceae</taxon>
        <taxon>Maribacter</taxon>
    </lineage>
</organism>
<evidence type="ECO:0000313" key="2">
    <source>
        <dbReference type="Proteomes" id="UP000186953"/>
    </source>
</evidence>
<keyword evidence="2" id="KW-1185">Reference proteome</keyword>
<accession>A0A1N6WSE0</accession>
<dbReference type="RefSeq" id="WP_076548856.1">
    <property type="nucleotide sequence ID" value="NZ_FTMA01000004.1"/>
</dbReference>
<proteinExistence type="predicted"/>
<dbReference type="OrthoDB" id="893108at2"/>
<gene>
    <name evidence="1" type="ORF">SAMN05421797_104202</name>
</gene>
<evidence type="ECO:0000313" key="1">
    <source>
        <dbReference type="EMBL" id="SIQ92977.1"/>
    </source>
</evidence>